<dbReference type="InterPro" id="IPR018841">
    <property type="entry name" value="DUF2442"/>
</dbReference>
<protein>
    <recommendedName>
        <fullName evidence="3">DUF2442 domain-containing protein</fullName>
    </recommendedName>
</protein>
<name>A0A081C7L6_VECG1</name>
<evidence type="ECO:0000313" key="1">
    <source>
        <dbReference type="EMBL" id="GAK60571.1"/>
    </source>
</evidence>
<evidence type="ECO:0008006" key="3">
    <source>
        <dbReference type="Google" id="ProtNLM"/>
    </source>
</evidence>
<organism evidence="1">
    <name type="scientific">Vecturithrix granuli</name>
    <dbReference type="NCBI Taxonomy" id="1499967"/>
    <lineage>
        <taxon>Bacteria</taxon>
        <taxon>Candidatus Moduliflexota</taxon>
        <taxon>Candidatus Vecturitrichia</taxon>
        <taxon>Candidatus Vecturitrichales</taxon>
        <taxon>Candidatus Vecturitrichaceae</taxon>
        <taxon>Candidatus Vecturithrix</taxon>
    </lineage>
</organism>
<dbReference type="HOGENOM" id="CLU_153045_4_1_0"/>
<dbReference type="SUPFAM" id="SSF143880">
    <property type="entry name" value="NE0471 N-terminal domain-like"/>
    <property type="match status" value="1"/>
</dbReference>
<evidence type="ECO:0000313" key="2">
    <source>
        <dbReference type="Proteomes" id="UP000030661"/>
    </source>
</evidence>
<dbReference type="Gene3D" id="3.30.2020.10">
    <property type="entry name" value="NE0471-like N-terminal domain"/>
    <property type="match status" value="1"/>
</dbReference>
<dbReference type="STRING" id="1499967.U27_00468"/>
<accession>A0A081C7L6</accession>
<sequence length="82" mass="9281">MNPRVIKVQPNQDYTLTLVFTNGEVHMFDVKPYLHSGIFQELQDIPTFQAVKPILGSIQWQTGQDLCPDTLYLDSVLCSSVP</sequence>
<keyword evidence="2" id="KW-1185">Reference proteome</keyword>
<dbReference type="EMBL" id="DF820473">
    <property type="protein sequence ID" value="GAK60571.1"/>
    <property type="molecule type" value="Genomic_DNA"/>
</dbReference>
<dbReference type="Proteomes" id="UP000030661">
    <property type="component" value="Unassembled WGS sequence"/>
</dbReference>
<dbReference type="InterPro" id="IPR036782">
    <property type="entry name" value="NE0471-like_N"/>
</dbReference>
<reference evidence="1" key="1">
    <citation type="journal article" date="2015" name="PeerJ">
        <title>First genomic representation of candidate bacterial phylum KSB3 points to enhanced environmental sensing as a trigger of wastewater bulking.</title>
        <authorList>
            <person name="Sekiguchi Y."/>
            <person name="Ohashi A."/>
            <person name="Parks D.H."/>
            <person name="Yamauchi T."/>
            <person name="Tyson G.W."/>
            <person name="Hugenholtz P."/>
        </authorList>
    </citation>
    <scope>NUCLEOTIDE SEQUENCE [LARGE SCALE GENOMIC DNA]</scope>
</reference>
<dbReference type="Pfam" id="PF10387">
    <property type="entry name" value="DUF2442"/>
    <property type="match status" value="1"/>
</dbReference>
<proteinExistence type="predicted"/>
<gene>
    <name evidence="1" type="ORF">U27_00468</name>
</gene>
<dbReference type="AlphaFoldDB" id="A0A081C7L6"/>
<dbReference type="eggNOG" id="ENOG5032ZE7">
    <property type="taxonomic scope" value="Bacteria"/>
</dbReference>